<sequence length="250" mass="26254">MAAAIVPLETALSGAIGARVRITTAPPTAITVEGTLFTACPITNLVAINTAPSSTPSTGFADSKPEHLAGDYHILPVSRIQSFQLLSLAQSSNASDGHSFTDAVPALHPLDIRALKEREATVVAKLQDREARRGKGVTHEAQELFDRFSRTMPTRWDGTSIIVADAVVVPAPYRVDDCRPLVAGDKAALARVRKVLQVERQKIEFRNASNAIGNTSTFTRNSGAVPSAVPAPSNLSVSAGPGAAGQRKGG</sequence>
<dbReference type="InterPro" id="IPR047574">
    <property type="entry name" value="AD"/>
</dbReference>
<dbReference type="OrthoDB" id="1057137at2759"/>
<dbReference type="PROSITE" id="PS52001">
    <property type="entry name" value="AD"/>
    <property type="match status" value="1"/>
</dbReference>
<proteinExistence type="predicted"/>
<name>A0A507R2B6_MONPU</name>
<organism evidence="3 4">
    <name type="scientific">Monascus purpureus</name>
    <name type="common">Red mold</name>
    <name type="synonym">Monascus anka</name>
    <dbReference type="NCBI Taxonomy" id="5098"/>
    <lineage>
        <taxon>Eukaryota</taxon>
        <taxon>Fungi</taxon>
        <taxon>Dikarya</taxon>
        <taxon>Ascomycota</taxon>
        <taxon>Pezizomycotina</taxon>
        <taxon>Eurotiomycetes</taxon>
        <taxon>Eurotiomycetidae</taxon>
        <taxon>Eurotiales</taxon>
        <taxon>Aspergillaceae</taxon>
        <taxon>Monascus</taxon>
    </lineage>
</organism>
<comment type="caution">
    <text evidence="3">The sequence shown here is derived from an EMBL/GenBank/DDBJ whole genome shotgun (WGS) entry which is preliminary data.</text>
</comment>
<keyword evidence="4" id="KW-1185">Reference proteome</keyword>
<evidence type="ECO:0000259" key="2">
    <source>
        <dbReference type="PROSITE" id="PS52001"/>
    </source>
</evidence>
<evidence type="ECO:0000313" key="3">
    <source>
        <dbReference type="EMBL" id="TQB75707.1"/>
    </source>
</evidence>
<dbReference type="Pfam" id="PF09793">
    <property type="entry name" value="AD"/>
    <property type="match status" value="1"/>
</dbReference>
<dbReference type="STRING" id="5098.A0A507R2B6"/>
<evidence type="ECO:0000256" key="1">
    <source>
        <dbReference type="SAM" id="MobiDB-lite"/>
    </source>
</evidence>
<dbReference type="Proteomes" id="UP000319663">
    <property type="component" value="Unassembled WGS sequence"/>
</dbReference>
<dbReference type="InterPro" id="IPR019181">
    <property type="entry name" value="LSM12_ABD"/>
</dbReference>
<feature type="domain" description="AD" evidence="2">
    <location>
        <begin position="108"/>
        <end position="204"/>
    </location>
</feature>
<dbReference type="InterPro" id="IPR039683">
    <property type="entry name" value="Lsm12-like"/>
</dbReference>
<dbReference type="SMART" id="SM00995">
    <property type="entry name" value="AD"/>
    <property type="match status" value="1"/>
</dbReference>
<reference evidence="3 4" key="1">
    <citation type="submission" date="2019-06" db="EMBL/GenBank/DDBJ databases">
        <title>Wine fermentation using esterase from Monascus purpureus.</title>
        <authorList>
            <person name="Geng C."/>
            <person name="Zhang Y."/>
        </authorList>
    </citation>
    <scope>NUCLEOTIDE SEQUENCE [LARGE SCALE GENOMIC DNA]</scope>
    <source>
        <strain evidence="3">HQ1</strain>
    </source>
</reference>
<protein>
    <recommendedName>
        <fullName evidence="2">AD domain-containing protein</fullName>
    </recommendedName>
</protein>
<dbReference type="PANTHER" id="PTHR13542">
    <property type="entry name" value="LSM12 HOMOLOG"/>
    <property type="match status" value="1"/>
</dbReference>
<gene>
    <name evidence="3" type="ORF">MPDQ_002007</name>
</gene>
<dbReference type="EMBL" id="VIFY01000016">
    <property type="protein sequence ID" value="TQB75707.1"/>
    <property type="molecule type" value="Genomic_DNA"/>
</dbReference>
<dbReference type="AlphaFoldDB" id="A0A507R2B6"/>
<feature type="region of interest" description="Disordered" evidence="1">
    <location>
        <begin position="216"/>
        <end position="250"/>
    </location>
</feature>
<accession>A0A507R2B6</accession>
<evidence type="ECO:0000313" key="4">
    <source>
        <dbReference type="Proteomes" id="UP000319663"/>
    </source>
</evidence>